<evidence type="ECO:0000256" key="1">
    <source>
        <dbReference type="ARBA" id="ARBA00023239"/>
    </source>
</evidence>
<keyword evidence="2" id="KW-0732">Signal</keyword>
<feature type="domain" description="Amidohydrolase-related" evidence="3">
    <location>
        <begin position="126"/>
        <end position="359"/>
    </location>
</feature>
<dbReference type="Gene3D" id="3.20.20.140">
    <property type="entry name" value="Metal-dependent hydrolases"/>
    <property type="match status" value="1"/>
</dbReference>
<evidence type="ECO:0000259" key="3">
    <source>
        <dbReference type="Pfam" id="PF04909"/>
    </source>
</evidence>
<dbReference type="PANTHER" id="PTHR21240:SF28">
    <property type="entry name" value="ISO-OROTATE DECARBOXYLASE (EUROFUNG)"/>
    <property type="match status" value="1"/>
</dbReference>
<dbReference type="InterPro" id="IPR006680">
    <property type="entry name" value="Amidohydro-rel"/>
</dbReference>
<dbReference type="EMBL" id="CP136051">
    <property type="protein sequence ID" value="WOK05820.1"/>
    <property type="molecule type" value="Genomic_DNA"/>
</dbReference>
<evidence type="ECO:0000256" key="2">
    <source>
        <dbReference type="SAM" id="SignalP"/>
    </source>
</evidence>
<dbReference type="InterPro" id="IPR032466">
    <property type="entry name" value="Metal_Hydrolase"/>
</dbReference>
<dbReference type="Proteomes" id="UP001302349">
    <property type="component" value="Chromosome"/>
</dbReference>
<accession>A0ABZ0ILC7</accession>
<dbReference type="RefSeq" id="WP_317488573.1">
    <property type="nucleotide sequence ID" value="NZ_CP136051.1"/>
</dbReference>
<reference evidence="4 5" key="1">
    <citation type="journal article" date="2023" name="Microbiol. Resour. Announc.">
        <title>Complete Genome Sequence of Imperialibacter roseus strain P4T.</title>
        <authorList>
            <person name="Tizabi D.R."/>
            <person name="Bachvaroff T."/>
            <person name="Hill R.T."/>
        </authorList>
    </citation>
    <scope>NUCLEOTIDE SEQUENCE [LARGE SCALE GENOMIC DNA]</scope>
    <source>
        <strain evidence="4 5">P4T</strain>
    </source>
</reference>
<keyword evidence="5" id="KW-1185">Reference proteome</keyword>
<keyword evidence="1" id="KW-0456">Lyase</keyword>
<organism evidence="4 5">
    <name type="scientific">Imperialibacter roseus</name>
    <dbReference type="NCBI Taxonomy" id="1324217"/>
    <lineage>
        <taxon>Bacteria</taxon>
        <taxon>Pseudomonadati</taxon>
        <taxon>Bacteroidota</taxon>
        <taxon>Cytophagia</taxon>
        <taxon>Cytophagales</taxon>
        <taxon>Flammeovirgaceae</taxon>
        <taxon>Imperialibacter</taxon>
    </lineage>
</organism>
<evidence type="ECO:0000313" key="5">
    <source>
        <dbReference type="Proteomes" id="UP001302349"/>
    </source>
</evidence>
<protein>
    <submittedName>
        <fullName evidence="4">Amidohydrolase family protein</fullName>
    </submittedName>
</protein>
<dbReference type="SUPFAM" id="SSF51556">
    <property type="entry name" value="Metallo-dependent hydrolases"/>
    <property type="match status" value="1"/>
</dbReference>
<dbReference type="Pfam" id="PF04909">
    <property type="entry name" value="Amidohydro_2"/>
    <property type="match status" value="1"/>
</dbReference>
<proteinExistence type="predicted"/>
<gene>
    <name evidence="4" type="ORF">RT717_22355</name>
</gene>
<dbReference type="PANTHER" id="PTHR21240">
    <property type="entry name" value="2-AMINO-3-CARBOXYLMUCONATE-6-SEMIALDEHYDE DECARBOXYLASE"/>
    <property type="match status" value="1"/>
</dbReference>
<feature type="chain" id="PRO_5047352814" evidence="2">
    <location>
        <begin position="21"/>
        <end position="370"/>
    </location>
</feature>
<feature type="signal peptide" evidence="2">
    <location>
        <begin position="1"/>
        <end position="20"/>
    </location>
</feature>
<name>A0ABZ0ILC7_9BACT</name>
<sequence>MKKLLLTVASGLFVFSQASAQKVDTEMIMDWEKYDPPSTLVVPEHPLTKSKYPFVDVHNHQFRMNQQDLAPLVKEMDDLNMGVMVNLSGRGRGSRGYLLEVLDNVKKNSPSRFIIFTNLDFTGIDDPEWGKKAAASLEEDVKAGANGLKIYKSLGFSVTDGSGKRVAVDDPRIDPVWAKCGELGIPVLIHSADPKSFWDDYDENNERWLELKTHPNRKRSATDPVPWEQIIQEQHNVFKKHKKTIFINAHFGWYANDLATLGKLLDEMPNMYTEIGAIIAELGRQPRAAKAFFTKYQDRILFGKDAYNPEEYYTYFRVLETADEYFPYYKRYHAFWRMYGLDLPDEVLKKVYYKNALKIIPNIDKSVFPK</sequence>
<dbReference type="InterPro" id="IPR032465">
    <property type="entry name" value="ACMSD"/>
</dbReference>
<evidence type="ECO:0000313" key="4">
    <source>
        <dbReference type="EMBL" id="WOK05820.1"/>
    </source>
</evidence>